<feature type="compositionally biased region" description="Low complexity" evidence="1">
    <location>
        <begin position="1"/>
        <end position="14"/>
    </location>
</feature>
<dbReference type="EnsemblPlants" id="evm.model.08.744">
    <property type="protein sequence ID" value="cds.evm.model.08.744"/>
    <property type="gene ID" value="evm.TU.08.744"/>
</dbReference>
<proteinExistence type="predicted"/>
<keyword evidence="3" id="KW-1185">Reference proteome</keyword>
<dbReference type="EMBL" id="UZAU01000692">
    <property type="status" value="NOT_ANNOTATED_CDS"/>
    <property type="molecule type" value="Genomic_DNA"/>
</dbReference>
<reference evidence="2" key="1">
    <citation type="submission" date="2018-11" db="EMBL/GenBank/DDBJ databases">
        <authorList>
            <person name="Grassa J C."/>
        </authorList>
    </citation>
    <scope>NUCLEOTIDE SEQUENCE [LARGE SCALE GENOMIC DNA]</scope>
</reference>
<dbReference type="Proteomes" id="UP000596661">
    <property type="component" value="Chromosome 8"/>
</dbReference>
<dbReference type="AlphaFoldDB" id="A0A803QC84"/>
<evidence type="ECO:0000313" key="3">
    <source>
        <dbReference type="Proteomes" id="UP000596661"/>
    </source>
</evidence>
<evidence type="ECO:0000256" key="1">
    <source>
        <dbReference type="SAM" id="MobiDB-lite"/>
    </source>
</evidence>
<feature type="region of interest" description="Disordered" evidence="1">
    <location>
        <begin position="1"/>
        <end position="22"/>
    </location>
</feature>
<sequence length="209" mass="22884">MTTNHMNTNENNGTNSGGTSGTLIVNSRTAPAKAWLEKLDASSNCLQLSPIRPIPVCNDVGTHAMLKLQEGIETKLVVHREFLLANDARITSYVANPTSTIARLTATDNLVIPTNITVVAATPSNQIAHVNNSNIVEGGIDQENLLQALCMIEQHRKPIYKLHGTSSFTEEMRQAQLSKVFRLSESLKDKGSTNPIDYLDKFNTIIEVD</sequence>
<evidence type="ECO:0000313" key="2">
    <source>
        <dbReference type="EnsemblPlants" id="cds.evm.model.08.744"/>
    </source>
</evidence>
<protein>
    <submittedName>
        <fullName evidence="2">Uncharacterized protein</fullName>
    </submittedName>
</protein>
<dbReference type="Gramene" id="evm.model.08.744">
    <property type="protein sequence ID" value="cds.evm.model.08.744"/>
    <property type="gene ID" value="evm.TU.08.744"/>
</dbReference>
<name>A0A803QC84_CANSA</name>
<reference evidence="2" key="2">
    <citation type="submission" date="2021-03" db="UniProtKB">
        <authorList>
            <consortium name="EnsemblPlants"/>
        </authorList>
    </citation>
    <scope>IDENTIFICATION</scope>
</reference>
<organism evidence="2 3">
    <name type="scientific">Cannabis sativa</name>
    <name type="common">Hemp</name>
    <name type="synonym">Marijuana</name>
    <dbReference type="NCBI Taxonomy" id="3483"/>
    <lineage>
        <taxon>Eukaryota</taxon>
        <taxon>Viridiplantae</taxon>
        <taxon>Streptophyta</taxon>
        <taxon>Embryophyta</taxon>
        <taxon>Tracheophyta</taxon>
        <taxon>Spermatophyta</taxon>
        <taxon>Magnoliopsida</taxon>
        <taxon>eudicotyledons</taxon>
        <taxon>Gunneridae</taxon>
        <taxon>Pentapetalae</taxon>
        <taxon>rosids</taxon>
        <taxon>fabids</taxon>
        <taxon>Rosales</taxon>
        <taxon>Cannabaceae</taxon>
        <taxon>Cannabis</taxon>
    </lineage>
</organism>
<accession>A0A803QC84</accession>